<proteinExistence type="inferred from homology"/>
<feature type="domain" description="G-protein coupled receptors family 1 profile" evidence="11">
    <location>
        <begin position="1"/>
        <end position="216"/>
    </location>
</feature>
<evidence type="ECO:0000256" key="7">
    <source>
        <dbReference type="ARBA" id="ARBA00023170"/>
    </source>
</evidence>
<dbReference type="PROSITE" id="PS50262">
    <property type="entry name" value="G_PROTEIN_RECEP_F1_2"/>
    <property type="match status" value="1"/>
</dbReference>
<feature type="transmembrane region" description="Helical" evidence="10">
    <location>
        <begin position="36"/>
        <end position="56"/>
    </location>
</feature>
<evidence type="ECO:0000256" key="10">
    <source>
        <dbReference type="SAM" id="Phobius"/>
    </source>
</evidence>
<dbReference type="EMBL" id="CP092876">
    <property type="protein sequence ID" value="UYV76930.1"/>
    <property type="molecule type" value="Genomic_DNA"/>
</dbReference>
<reference evidence="12 13" key="1">
    <citation type="submission" date="2022-01" db="EMBL/GenBank/DDBJ databases">
        <title>A chromosomal length assembly of Cordylochernes scorpioides.</title>
        <authorList>
            <person name="Zeh D."/>
            <person name="Zeh J."/>
        </authorList>
    </citation>
    <scope>NUCLEOTIDE SEQUENCE [LARGE SCALE GENOMIC DNA]</scope>
    <source>
        <strain evidence="12">IN4F17</strain>
        <tissue evidence="12">Whole Body</tissue>
    </source>
</reference>
<dbReference type="InterPro" id="IPR000276">
    <property type="entry name" value="GPCR_Rhodpsn"/>
</dbReference>
<keyword evidence="6 10" id="KW-0472">Membrane</keyword>
<keyword evidence="5 9" id="KW-0297">G-protein coupled receptor</keyword>
<dbReference type="Pfam" id="PF00001">
    <property type="entry name" value="7tm_1"/>
    <property type="match status" value="1"/>
</dbReference>
<dbReference type="PANTHER" id="PTHR45695:SF15">
    <property type="entry name" value="OPSIN RH2"/>
    <property type="match status" value="1"/>
</dbReference>
<feature type="transmembrane region" description="Helical" evidence="10">
    <location>
        <begin position="86"/>
        <end position="107"/>
    </location>
</feature>
<gene>
    <name evidence="12" type="ORF">LAZ67_14002457</name>
</gene>
<accession>A0ABY6L723</accession>
<evidence type="ECO:0000256" key="4">
    <source>
        <dbReference type="ARBA" id="ARBA00022989"/>
    </source>
</evidence>
<keyword evidence="4 10" id="KW-1133">Transmembrane helix</keyword>
<evidence type="ECO:0000313" key="12">
    <source>
        <dbReference type="EMBL" id="UYV76930.1"/>
    </source>
</evidence>
<sequence length="220" mass="24825">MSVSVSVLTLTFISMDRWYAICRPLRFKSTAAKARTAIGVIWAVSGVLVLPEALVLETRSKPGLSLETELLTECYPTWSPRHSRNYQIFLVTVLFVLPFILMSVAYYQIARVLWNKNIPGASETSTRFKRNCTMRGTVKNGSVNTPVVEPQIRSRRKAAKMLIAVVVMFGLCYVPVHLINTLRYTVGLPQNMVTTVFALLSHWLCYFNSAVNPVIYNVMN</sequence>
<organism evidence="12 13">
    <name type="scientific">Cordylochernes scorpioides</name>
    <dbReference type="NCBI Taxonomy" id="51811"/>
    <lineage>
        <taxon>Eukaryota</taxon>
        <taxon>Metazoa</taxon>
        <taxon>Ecdysozoa</taxon>
        <taxon>Arthropoda</taxon>
        <taxon>Chelicerata</taxon>
        <taxon>Arachnida</taxon>
        <taxon>Pseudoscorpiones</taxon>
        <taxon>Cheliferoidea</taxon>
        <taxon>Chernetidae</taxon>
        <taxon>Cordylochernes</taxon>
    </lineage>
</organism>
<name>A0ABY6L723_9ARAC</name>
<dbReference type="Gene3D" id="1.20.1070.10">
    <property type="entry name" value="Rhodopsin 7-helix transmembrane proteins"/>
    <property type="match status" value="1"/>
</dbReference>
<evidence type="ECO:0000259" key="11">
    <source>
        <dbReference type="PROSITE" id="PS50262"/>
    </source>
</evidence>
<feature type="transmembrane region" description="Helical" evidence="10">
    <location>
        <begin position="192"/>
        <end position="216"/>
    </location>
</feature>
<dbReference type="Proteomes" id="UP001235939">
    <property type="component" value="Chromosome 14"/>
</dbReference>
<evidence type="ECO:0000256" key="9">
    <source>
        <dbReference type="RuleBase" id="RU000688"/>
    </source>
</evidence>
<dbReference type="PRINTS" id="PR01064">
    <property type="entry name" value="OREXINR"/>
</dbReference>
<keyword evidence="8 9" id="KW-0807">Transducer</keyword>
<evidence type="ECO:0000256" key="3">
    <source>
        <dbReference type="ARBA" id="ARBA00022692"/>
    </source>
</evidence>
<dbReference type="SUPFAM" id="SSF81321">
    <property type="entry name" value="Family A G protein-coupled receptor-like"/>
    <property type="match status" value="1"/>
</dbReference>
<evidence type="ECO:0000256" key="2">
    <source>
        <dbReference type="ARBA" id="ARBA00010663"/>
    </source>
</evidence>
<feature type="transmembrane region" description="Helical" evidence="10">
    <location>
        <begin position="161"/>
        <end position="180"/>
    </location>
</feature>
<evidence type="ECO:0000256" key="8">
    <source>
        <dbReference type="ARBA" id="ARBA00023224"/>
    </source>
</evidence>
<keyword evidence="7 9" id="KW-0675">Receptor</keyword>
<dbReference type="PANTHER" id="PTHR45695">
    <property type="entry name" value="LEUCOKININ RECEPTOR-RELATED"/>
    <property type="match status" value="1"/>
</dbReference>
<evidence type="ECO:0000256" key="1">
    <source>
        <dbReference type="ARBA" id="ARBA00004141"/>
    </source>
</evidence>
<dbReference type="PROSITE" id="PS00237">
    <property type="entry name" value="G_PROTEIN_RECEP_F1_1"/>
    <property type="match status" value="1"/>
</dbReference>
<comment type="similarity">
    <text evidence="2 9">Belongs to the G-protein coupled receptor 1 family.</text>
</comment>
<keyword evidence="3 9" id="KW-0812">Transmembrane</keyword>
<dbReference type="InterPro" id="IPR017452">
    <property type="entry name" value="GPCR_Rhodpsn_7TM"/>
</dbReference>
<keyword evidence="13" id="KW-1185">Reference proteome</keyword>
<dbReference type="PRINTS" id="PR00237">
    <property type="entry name" value="GPCRRHODOPSN"/>
</dbReference>
<evidence type="ECO:0000313" key="13">
    <source>
        <dbReference type="Proteomes" id="UP001235939"/>
    </source>
</evidence>
<comment type="subcellular location">
    <subcellularLocation>
        <location evidence="1">Membrane</location>
        <topology evidence="1">Multi-pass membrane protein</topology>
    </subcellularLocation>
</comment>
<feature type="non-terminal residue" evidence="12">
    <location>
        <position position="1"/>
    </location>
</feature>
<protein>
    <submittedName>
        <fullName evidence="12">HCRTR2</fullName>
    </submittedName>
</protein>
<dbReference type="InterPro" id="IPR000204">
    <property type="entry name" value="Orexin_rcpt"/>
</dbReference>
<evidence type="ECO:0000256" key="6">
    <source>
        <dbReference type="ARBA" id="ARBA00023136"/>
    </source>
</evidence>
<evidence type="ECO:0000256" key="5">
    <source>
        <dbReference type="ARBA" id="ARBA00023040"/>
    </source>
</evidence>